<dbReference type="InterPro" id="IPR029058">
    <property type="entry name" value="AB_hydrolase_fold"/>
</dbReference>
<evidence type="ECO:0000256" key="3">
    <source>
        <dbReference type="ARBA" id="ARBA00022801"/>
    </source>
</evidence>
<keyword evidence="3 6" id="KW-0378">Hydrolase</keyword>
<dbReference type="InterPro" id="IPR000952">
    <property type="entry name" value="AB_hydrolase_4_CS"/>
</dbReference>
<feature type="active site" description="Charge relay system" evidence="4">
    <location>
        <position position="141"/>
    </location>
</feature>
<dbReference type="GO" id="GO:0034338">
    <property type="term" value="F:short-chain carboxylesterase activity"/>
    <property type="evidence" value="ECO:0007669"/>
    <property type="project" value="TreeGrafter"/>
</dbReference>
<reference evidence="6 7" key="1">
    <citation type="submission" date="2020-01" db="EMBL/GenBank/DDBJ databases">
        <title>Leptobacterium flavescens.</title>
        <authorList>
            <person name="Wang G."/>
        </authorList>
    </citation>
    <scope>NUCLEOTIDE SEQUENCE [LARGE SCALE GENOMIC DNA]</scope>
    <source>
        <strain evidence="6 7">KCTC 22160</strain>
    </source>
</reference>
<keyword evidence="2" id="KW-0719">Serine esterase</keyword>
<dbReference type="PIRSF" id="PIRSF005211">
    <property type="entry name" value="Ab_hydro_YheT"/>
    <property type="match status" value="1"/>
</dbReference>
<evidence type="ECO:0000256" key="4">
    <source>
        <dbReference type="PIRSR" id="PIRSR005211-1"/>
    </source>
</evidence>
<comment type="caution">
    <text evidence="6">The sequence shown here is derived from an EMBL/GenBank/DDBJ whole genome shotgun (WGS) entry which is preliminary data.</text>
</comment>
<dbReference type="InterPro" id="IPR050960">
    <property type="entry name" value="AB_hydrolase_4_sf"/>
</dbReference>
<proteinExistence type="inferred from homology"/>
<protein>
    <submittedName>
        <fullName evidence="6">Alpha/beta fold hydrolase</fullName>
    </submittedName>
</protein>
<evidence type="ECO:0000256" key="1">
    <source>
        <dbReference type="ARBA" id="ARBA00010884"/>
    </source>
</evidence>
<dbReference type="GO" id="GO:0047372">
    <property type="term" value="F:monoacylglycerol lipase activity"/>
    <property type="evidence" value="ECO:0007669"/>
    <property type="project" value="TreeGrafter"/>
</dbReference>
<dbReference type="PANTHER" id="PTHR10794:SF94">
    <property type="entry name" value="ESTERASE YHET-RELATED"/>
    <property type="match status" value="1"/>
</dbReference>
<dbReference type="AlphaFoldDB" id="A0A6P0UMK0"/>
<comment type="similarity">
    <text evidence="1">Belongs to the AB hydrolase superfamily. AB hydrolase 4 family.</text>
</comment>
<evidence type="ECO:0000256" key="2">
    <source>
        <dbReference type="ARBA" id="ARBA00022487"/>
    </source>
</evidence>
<dbReference type="InterPro" id="IPR000073">
    <property type="entry name" value="AB_hydrolase_1"/>
</dbReference>
<evidence type="ECO:0000259" key="5">
    <source>
        <dbReference type="Pfam" id="PF00561"/>
    </source>
</evidence>
<dbReference type="PROSITE" id="PS01133">
    <property type="entry name" value="UPF0017"/>
    <property type="match status" value="1"/>
</dbReference>
<feature type="active site" description="Charge relay system" evidence="4">
    <location>
        <position position="267"/>
    </location>
</feature>
<gene>
    <name evidence="6" type="ORF">GWK08_13305</name>
</gene>
<dbReference type="EMBL" id="JAABOO010000003">
    <property type="protein sequence ID" value="NER14425.1"/>
    <property type="molecule type" value="Genomic_DNA"/>
</dbReference>
<sequence length="321" mass="36569">MPLIRSDYKPPHLFKNGHFSTIYSGLVRKVNGIRQERERIDLSDGDFIDLDWSFSASETGKLIVVIHGLEGNAQRPYVTGVARLFNQNGIDAVCVNLRSCSGEVNKLFRSYHSGATEDLVEIMDHITTHKKYTDIYINGFSLGGNLSLKYAGEGNPIPEQLKAIIAVSVPCYLYGSMLELHKRKNFLYARRFKQHLLEKLKEKQKKFPEKINGTDISKIITLKDFDDVYTSKAHGFKDALDYYEKASSLPHLHNIKIPTLILNARNDSFLSEECFPMKEAEKNSNLFLEIPDHGGHVGFYAGNRVYYNEKRALEFINENAI</sequence>
<dbReference type="PANTHER" id="PTHR10794">
    <property type="entry name" value="ABHYDROLASE DOMAIN-CONTAINING PROTEIN"/>
    <property type="match status" value="1"/>
</dbReference>
<feature type="domain" description="AB hydrolase-1" evidence="5">
    <location>
        <begin position="62"/>
        <end position="300"/>
    </location>
</feature>
<feature type="active site" description="Charge relay system" evidence="4">
    <location>
        <position position="296"/>
    </location>
</feature>
<dbReference type="SUPFAM" id="SSF53474">
    <property type="entry name" value="alpha/beta-Hydrolases"/>
    <property type="match status" value="1"/>
</dbReference>
<dbReference type="Proteomes" id="UP000468581">
    <property type="component" value="Unassembled WGS sequence"/>
</dbReference>
<evidence type="ECO:0000313" key="7">
    <source>
        <dbReference type="Proteomes" id="UP000468581"/>
    </source>
</evidence>
<name>A0A6P0UMK0_9FLAO</name>
<dbReference type="RefSeq" id="WP_163607718.1">
    <property type="nucleotide sequence ID" value="NZ_JAABOO010000003.1"/>
</dbReference>
<dbReference type="InterPro" id="IPR012020">
    <property type="entry name" value="ABHD4"/>
</dbReference>
<evidence type="ECO:0000313" key="6">
    <source>
        <dbReference type="EMBL" id="NER14425.1"/>
    </source>
</evidence>
<accession>A0A6P0UMK0</accession>
<dbReference type="Gene3D" id="3.40.50.1820">
    <property type="entry name" value="alpha/beta hydrolase"/>
    <property type="match status" value="1"/>
</dbReference>
<organism evidence="6 7">
    <name type="scientific">Leptobacterium flavescens</name>
    <dbReference type="NCBI Taxonomy" id="472055"/>
    <lineage>
        <taxon>Bacteria</taxon>
        <taxon>Pseudomonadati</taxon>
        <taxon>Bacteroidota</taxon>
        <taxon>Flavobacteriia</taxon>
        <taxon>Flavobacteriales</taxon>
        <taxon>Flavobacteriaceae</taxon>
        <taxon>Leptobacterium</taxon>
    </lineage>
</organism>
<dbReference type="Pfam" id="PF00561">
    <property type="entry name" value="Abhydrolase_1"/>
    <property type="match status" value="1"/>
</dbReference>
<keyword evidence="7" id="KW-1185">Reference proteome</keyword>